<dbReference type="AlphaFoldDB" id="A0A1C0YZS9"/>
<name>A0A1C0YZS9_9BACL</name>
<evidence type="ECO:0000313" key="1">
    <source>
        <dbReference type="EMBL" id="OCS92645.1"/>
    </source>
</evidence>
<accession>A0A1C0YZS9</accession>
<comment type="caution">
    <text evidence="1">The sequence shown here is derived from an EMBL/GenBank/DDBJ whole genome shotgun (WGS) entry which is preliminary data.</text>
</comment>
<dbReference type="EMBL" id="MATO01000014">
    <property type="protein sequence ID" value="OCS92645.1"/>
    <property type="molecule type" value="Genomic_DNA"/>
</dbReference>
<sequence>MNISRNDVQTKPAFLQQHAMKQPNMMTKLAELMTQKLDDVTISDEAKTMLQQLREDQAVEAKTNDEQKAYAFLDLAKQSLQDLSGDIDMHLHNVELLESDATTVEEKAQALHNLSYVEKVANLRGGVFTEDLMQKVVGHHVTVEHAPDDLLQTNAASLGLDKLTEQSPATMRERLLAAKEQLAEKIKAFDEVSVRVATDSTKEPLHEETEQTIELTDIHALLEELLKRQQQRL</sequence>
<dbReference type="RefSeq" id="WP_066462219.1">
    <property type="nucleotide sequence ID" value="NZ_MATO01000014.1"/>
</dbReference>
<proteinExistence type="predicted"/>
<reference evidence="1 2" key="1">
    <citation type="submission" date="2016-07" db="EMBL/GenBank/DDBJ databases">
        <title>Caryophanon latum genome sequencing.</title>
        <authorList>
            <person name="Verma A."/>
            <person name="Pal Y."/>
            <person name="Krishnamurthi S."/>
        </authorList>
    </citation>
    <scope>NUCLEOTIDE SEQUENCE [LARGE SCALE GENOMIC DNA]</scope>
    <source>
        <strain evidence="1 2">DSM 14151</strain>
    </source>
</reference>
<dbReference type="Proteomes" id="UP000093482">
    <property type="component" value="Unassembled WGS sequence"/>
</dbReference>
<gene>
    <name evidence="1" type="ORF">A6K76_06080</name>
</gene>
<keyword evidence="2" id="KW-1185">Reference proteome</keyword>
<evidence type="ECO:0000313" key="2">
    <source>
        <dbReference type="Proteomes" id="UP000093482"/>
    </source>
</evidence>
<organism evidence="1 2">
    <name type="scientific">Caryophanon latum</name>
    <dbReference type="NCBI Taxonomy" id="33977"/>
    <lineage>
        <taxon>Bacteria</taxon>
        <taxon>Bacillati</taxon>
        <taxon>Bacillota</taxon>
        <taxon>Bacilli</taxon>
        <taxon>Bacillales</taxon>
        <taxon>Caryophanaceae</taxon>
        <taxon>Caryophanon</taxon>
    </lineage>
</organism>
<protein>
    <submittedName>
        <fullName evidence="1">Uncharacterized protein</fullName>
    </submittedName>
</protein>